<dbReference type="Proteomes" id="UP001595912">
    <property type="component" value="Unassembled WGS sequence"/>
</dbReference>
<protein>
    <submittedName>
        <fullName evidence="1">Uncharacterized protein</fullName>
    </submittedName>
</protein>
<keyword evidence="2" id="KW-1185">Reference proteome</keyword>
<accession>A0ABV9W951</accession>
<proteinExistence type="predicted"/>
<evidence type="ECO:0000313" key="1">
    <source>
        <dbReference type="EMBL" id="MFC5003843.1"/>
    </source>
</evidence>
<gene>
    <name evidence="1" type="ORF">ACFPIJ_39220</name>
</gene>
<dbReference type="RefSeq" id="WP_380123165.1">
    <property type="nucleotide sequence ID" value="NZ_JBHSIU010000054.1"/>
</dbReference>
<organism evidence="1 2">
    <name type="scientific">Dactylosporangium cerinum</name>
    <dbReference type="NCBI Taxonomy" id="1434730"/>
    <lineage>
        <taxon>Bacteria</taxon>
        <taxon>Bacillati</taxon>
        <taxon>Actinomycetota</taxon>
        <taxon>Actinomycetes</taxon>
        <taxon>Micromonosporales</taxon>
        <taxon>Micromonosporaceae</taxon>
        <taxon>Dactylosporangium</taxon>
    </lineage>
</organism>
<name>A0ABV9W951_9ACTN</name>
<sequence>MNPFGEDEAALRAVLDATPEPERLHELLAALRLPPYVIDAALRRSGAPPEWRLRAGRWLVRHGTGDGPVCVGLALLVGVATVDDAPVVGECGRAEPAGPFAARVLAGIPGATGELLRLAAHCAGHTRVTAIGLLLRPPAPGDTARRRRRDAALVPPPPEVRAWLARHAVGDERLPPSTARDVAEAVDLVALLDGDDPGVVEQAGRLLLAMADTGDRTELGRYAGARTVYRAIAGRVRDPAVLAGLAEEVRTGFAACLDWAPGERAEILARLSGGTLPADGFRIVVVVPPPEARGRVETRVLADGVPVVAAAFDKGVPVELLDGRLRAGPVPVEVRLAVAMCGEGCCGALYVTIVRDGGTVVWRDWRGHVGPPPPALRFDAAQYDAEVARAETDHSWEWPARTVARLLKDRLATEPRAEFVAWPWERGHVQCFLDRPDRRVHRVLPVDDRPAAEQVERLLALLRTL</sequence>
<dbReference type="EMBL" id="JBHSIU010000054">
    <property type="protein sequence ID" value="MFC5003843.1"/>
    <property type="molecule type" value="Genomic_DNA"/>
</dbReference>
<evidence type="ECO:0000313" key="2">
    <source>
        <dbReference type="Proteomes" id="UP001595912"/>
    </source>
</evidence>
<reference evidence="2" key="1">
    <citation type="journal article" date="2019" name="Int. J. Syst. Evol. Microbiol.">
        <title>The Global Catalogue of Microorganisms (GCM) 10K type strain sequencing project: providing services to taxonomists for standard genome sequencing and annotation.</title>
        <authorList>
            <consortium name="The Broad Institute Genomics Platform"/>
            <consortium name="The Broad Institute Genome Sequencing Center for Infectious Disease"/>
            <person name="Wu L."/>
            <person name="Ma J."/>
        </authorList>
    </citation>
    <scope>NUCLEOTIDE SEQUENCE [LARGE SCALE GENOMIC DNA]</scope>
    <source>
        <strain evidence="2">CGMCC 4.7152</strain>
    </source>
</reference>
<comment type="caution">
    <text evidence="1">The sequence shown here is derived from an EMBL/GenBank/DDBJ whole genome shotgun (WGS) entry which is preliminary data.</text>
</comment>